<protein>
    <submittedName>
        <fullName evidence="1">Uncharacterized protein</fullName>
    </submittedName>
</protein>
<organism evidence="1">
    <name type="scientific">Chlamydomonas euryale</name>
    <dbReference type="NCBI Taxonomy" id="1486919"/>
    <lineage>
        <taxon>Eukaryota</taxon>
        <taxon>Viridiplantae</taxon>
        <taxon>Chlorophyta</taxon>
        <taxon>core chlorophytes</taxon>
        <taxon>Chlorophyceae</taxon>
        <taxon>CS clade</taxon>
        <taxon>Chlamydomonadales</taxon>
        <taxon>Chlamydomonadaceae</taxon>
        <taxon>Chlamydomonas</taxon>
    </lineage>
</organism>
<sequence>MPNPGVQRHMEQQYKKDFIIEMQHKGKLPRYETEASKRHDAIYHKTTKRIFPPGADGVGPFVESMLESAAKNIAAAAPHVGPTDRTQAYTLPASEAGTTATSCAVRAEKHQFLKERMTMIETAISEERNARLQTEAELQLLRTRILTSK</sequence>
<proteinExistence type="predicted"/>
<evidence type="ECO:0000313" key="1">
    <source>
        <dbReference type="EMBL" id="CAD8285979.1"/>
    </source>
</evidence>
<gene>
    <name evidence="1" type="ORF">CEUR00632_LOCUS6017</name>
</gene>
<name>A0A7R9V5Y0_9CHLO</name>
<reference evidence="1" key="1">
    <citation type="submission" date="2021-01" db="EMBL/GenBank/DDBJ databases">
        <authorList>
            <person name="Corre E."/>
            <person name="Pelletier E."/>
            <person name="Niang G."/>
            <person name="Scheremetjew M."/>
            <person name="Finn R."/>
            <person name="Kale V."/>
            <person name="Holt S."/>
            <person name="Cochrane G."/>
            <person name="Meng A."/>
            <person name="Brown T."/>
            <person name="Cohen L."/>
        </authorList>
    </citation>
    <scope>NUCLEOTIDE SEQUENCE</scope>
    <source>
        <strain evidence="1">CCMP219</strain>
    </source>
</reference>
<dbReference type="EMBL" id="HBEC01013086">
    <property type="protein sequence ID" value="CAD8285979.1"/>
    <property type="molecule type" value="Transcribed_RNA"/>
</dbReference>
<accession>A0A7R9V5Y0</accession>
<dbReference type="AlphaFoldDB" id="A0A7R9V5Y0"/>